<protein>
    <submittedName>
        <fullName evidence="2">Uncharacterized protein</fullName>
    </submittedName>
</protein>
<reference evidence="2 3" key="1">
    <citation type="journal article" date="2016" name="Nat. Commun.">
        <title>Thousands of microbial genomes shed light on interconnected biogeochemical processes in an aquifer system.</title>
        <authorList>
            <person name="Anantharaman K."/>
            <person name="Brown C.T."/>
            <person name="Hug L.A."/>
            <person name="Sharon I."/>
            <person name="Castelle C.J."/>
            <person name="Probst A.J."/>
            <person name="Thomas B.C."/>
            <person name="Singh A."/>
            <person name="Wilkins M.J."/>
            <person name="Karaoz U."/>
            <person name="Brodie E.L."/>
            <person name="Williams K.H."/>
            <person name="Hubbard S.S."/>
            <person name="Banfield J.F."/>
        </authorList>
    </citation>
    <scope>NUCLEOTIDE SEQUENCE [LARGE SCALE GENOMIC DNA]</scope>
</reference>
<dbReference type="STRING" id="1798407.A3A16_03050"/>
<dbReference type="AlphaFoldDB" id="A0A1G1ZL79"/>
<comment type="caution">
    <text evidence="2">The sequence shown here is derived from an EMBL/GenBank/DDBJ whole genome shotgun (WGS) entry which is preliminary data.</text>
</comment>
<dbReference type="Pfam" id="PF18959">
    <property type="entry name" value="DUF5701"/>
    <property type="match status" value="1"/>
</dbReference>
<name>A0A1G1ZL79_9BACT</name>
<sequence>MGPLPQFSDDKQRQELFGLWKKQEQILISTGIPEAMGMDEREFSDYLELFAREAIEGGMGYRPPLIPFLIVIGERAVGILKQLRSLKINGLRGAVRLKPGLIKERRDDFRFSNLVYLIFGVEDGSSTVNVAPKDCRRRFTEDNRWGLNVVEGFALLRLQPEVIHHHGVHLVESSYEALEVASVWGSPAEEKLVLGACRLEGRGDGHGSPSSMITKPPTGGTRERLRGIIS</sequence>
<feature type="region of interest" description="Disordered" evidence="1">
    <location>
        <begin position="203"/>
        <end position="230"/>
    </location>
</feature>
<evidence type="ECO:0000313" key="2">
    <source>
        <dbReference type="EMBL" id="OGY65398.1"/>
    </source>
</evidence>
<dbReference type="InterPro" id="IPR043755">
    <property type="entry name" value="DUF5701"/>
</dbReference>
<proteinExistence type="predicted"/>
<evidence type="ECO:0000256" key="1">
    <source>
        <dbReference type="SAM" id="MobiDB-lite"/>
    </source>
</evidence>
<organism evidence="2 3">
    <name type="scientific">Candidatus Harrisonbacteria bacterium RIFCSPLOWO2_01_FULL_44_18</name>
    <dbReference type="NCBI Taxonomy" id="1798407"/>
    <lineage>
        <taxon>Bacteria</taxon>
        <taxon>Candidatus Harrisoniibacteriota</taxon>
    </lineage>
</organism>
<dbReference type="Proteomes" id="UP000177942">
    <property type="component" value="Unassembled WGS sequence"/>
</dbReference>
<dbReference type="EMBL" id="MHJJ01000011">
    <property type="protein sequence ID" value="OGY65398.1"/>
    <property type="molecule type" value="Genomic_DNA"/>
</dbReference>
<feature type="compositionally biased region" description="Basic and acidic residues" evidence="1">
    <location>
        <begin position="221"/>
        <end position="230"/>
    </location>
</feature>
<gene>
    <name evidence="2" type="ORF">A3A16_03050</name>
</gene>
<evidence type="ECO:0000313" key="3">
    <source>
        <dbReference type="Proteomes" id="UP000177942"/>
    </source>
</evidence>
<accession>A0A1G1ZL79</accession>